<dbReference type="RefSeq" id="WP_207526667.1">
    <property type="nucleotide sequence ID" value="NZ_CP071518.1"/>
</dbReference>
<evidence type="ECO:0000256" key="1">
    <source>
        <dbReference type="SAM" id="SignalP"/>
    </source>
</evidence>
<evidence type="ECO:0000313" key="3">
    <source>
        <dbReference type="Proteomes" id="UP000639274"/>
    </source>
</evidence>
<dbReference type="KEGG" id="lsf:I8J32_015435"/>
<feature type="chain" id="PRO_5036777063" evidence="1">
    <location>
        <begin position="33"/>
        <end position="275"/>
    </location>
</feature>
<keyword evidence="3" id="KW-1185">Reference proteome</keyword>
<name>A0A975ARN6_9GAMM</name>
<dbReference type="EMBL" id="CP071518">
    <property type="protein sequence ID" value="QSX78079.1"/>
    <property type="molecule type" value="Genomic_DNA"/>
</dbReference>
<reference evidence="2 3" key="1">
    <citation type="submission" date="2021-03" db="EMBL/GenBank/DDBJ databases">
        <title>Lysobacter sp. nov. isolated from soil of gangwondo yeongwol, south Korea.</title>
        <authorList>
            <person name="Kim K.R."/>
            <person name="Kim K.H."/>
            <person name="Jeon C.O."/>
        </authorList>
    </citation>
    <scope>NUCLEOTIDE SEQUENCE [LARGE SCALE GENOMIC DNA]</scope>
    <source>
        <strain evidence="2 3">R19</strain>
    </source>
</reference>
<protein>
    <submittedName>
        <fullName evidence="2">Uncharacterized protein</fullName>
    </submittedName>
</protein>
<keyword evidence="1" id="KW-0732">Signal</keyword>
<dbReference type="AlphaFoldDB" id="A0A975ARN6"/>
<sequence>MWSTNLHKEKWIMWIRVVLGCILLAASFGASAKTINCSACTSVQRMTKAKQAGPRTHYMFDLAKPSNTFKVTVTNVCEVQWDGRRVCHLETWFAAPEPAVRDYFNRIAQGSERYVSINGNLFPQDGYEMLEFPQLQSNINLYLRDSGTIYFADMWNFVTSVAPFDLEIQKTVLWTMPDGSTSLYVYDKATMTWKLVPETTKDSEGNRIPDTLQSVAGGAGSTMIYTFQDPNNWRNFTVRIVDLGASVQGTVTVGRIITVSCSQTTQGIICTIKQS</sequence>
<feature type="signal peptide" evidence="1">
    <location>
        <begin position="1"/>
        <end position="32"/>
    </location>
</feature>
<evidence type="ECO:0000313" key="2">
    <source>
        <dbReference type="EMBL" id="QSX78079.1"/>
    </source>
</evidence>
<accession>A0A975ARN6</accession>
<dbReference type="Proteomes" id="UP000639274">
    <property type="component" value="Chromosome"/>
</dbReference>
<proteinExistence type="predicted"/>
<organism evidence="2 3">
    <name type="scientific">Agrilutibacter solisilvae</name>
    <dbReference type="NCBI Taxonomy" id="2763317"/>
    <lineage>
        <taxon>Bacteria</taxon>
        <taxon>Pseudomonadati</taxon>
        <taxon>Pseudomonadota</taxon>
        <taxon>Gammaproteobacteria</taxon>
        <taxon>Lysobacterales</taxon>
        <taxon>Lysobacteraceae</taxon>
        <taxon>Agrilutibacter</taxon>
    </lineage>
</organism>
<gene>
    <name evidence="2" type="ORF">I8J32_015435</name>
</gene>